<evidence type="ECO:0000313" key="3">
    <source>
        <dbReference type="Proteomes" id="UP000220397"/>
    </source>
</evidence>
<dbReference type="SUPFAM" id="SSF101386">
    <property type="entry name" value="all-alpha NTP pyrophosphatases"/>
    <property type="match status" value="1"/>
</dbReference>
<proteinExistence type="predicted"/>
<dbReference type="Pfam" id="PF03819">
    <property type="entry name" value="MazG"/>
    <property type="match status" value="1"/>
</dbReference>
<sequence length="207" mass="23143">MISQNTLELAKEKAYSEGLNDAKRVAFTFDDFDLSVRRTWKKQDFKDAVSNAALGLTGEAGEVADLIKKAIYHGRGFQPSGCDLPDNGEIDPDDVKDELSDVLFYVSAMAQEFGFTLEDVAKHNREKLEKRFPEGFSIEDSAQKKDKHGRKFPFKAKVVGDRDGNPTGMRHGLNYGRIVTVTGEIFGNCYKADGFTIFKDDLKEVTN</sequence>
<dbReference type="EMBL" id="NTUS01000009">
    <property type="protein sequence ID" value="PFB09858.1"/>
    <property type="molecule type" value="Genomic_DNA"/>
</dbReference>
<organism evidence="2 3">
    <name type="scientific">Bacillus thuringiensis</name>
    <dbReference type="NCBI Taxonomy" id="1428"/>
    <lineage>
        <taxon>Bacteria</taxon>
        <taxon>Bacillati</taxon>
        <taxon>Bacillota</taxon>
        <taxon>Bacilli</taxon>
        <taxon>Bacillales</taxon>
        <taxon>Bacillaceae</taxon>
        <taxon>Bacillus</taxon>
        <taxon>Bacillus cereus group</taxon>
    </lineage>
</organism>
<dbReference type="Gene3D" id="1.10.287.1080">
    <property type="entry name" value="MazG-like"/>
    <property type="match status" value="1"/>
</dbReference>
<accession>A0A9X6Z655</accession>
<reference evidence="2 3" key="1">
    <citation type="submission" date="2017-09" db="EMBL/GenBank/DDBJ databases">
        <title>Large-scale bioinformatics analysis of Bacillus genomes uncovers conserved roles of natural products in bacterial physiology.</title>
        <authorList>
            <consortium name="Agbiome Team Llc"/>
            <person name="Bleich R.M."/>
            <person name="Kirk G.J."/>
            <person name="Santa Maria K.C."/>
            <person name="Allen S.E."/>
            <person name="Farag S."/>
            <person name="Shank E.A."/>
            <person name="Bowers A."/>
        </authorList>
    </citation>
    <scope>NUCLEOTIDE SEQUENCE [LARGE SCALE GENOMIC DNA]</scope>
    <source>
        <strain evidence="2 3">AFS015413</strain>
    </source>
</reference>
<dbReference type="Proteomes" id="UP000220397">
    <property type="component" value="Unassembled WGS sequence"/>
</dbReference>
<dbReference type="InterPro" id="IPR011379">
    <property type="entry name" value="MazG-related_GP37"/>
</dbReference>
<feature type="domain" description="NTP pyrophosphohydrolase MazG-like" evidence="1">
    <location>
        <begin position="53"/>
        <end position="136"/>
    </location>
</feature>
<name>A0A9X6Z655_BACTU</name>
<comment type="caution">
    <text evidence="2">The sequence shown here is derived from an EMBL/GenBank/DDBJ whole genome shotgun (WGS) entry which is preliminary data.</text>
</comment>
<protein>
    <recommendedName>
        <fullName evidence="1">NTP pyrophosphohydrolase MazG-like domain-containing protein</fullName>
    </recommendedName>
</protein>
<dbReference type="InterPro" id="IPR004518">
    <property type="entry name" value="MazG-like_dom"/>
</dbReference>
<gene>
    <name evidence="2" type="ORF">CN398_03025</name>
</gene>
<dbReference type="CDD" id="cd11541">
    <property type="entry name" value="NTP-PPase_u4"/>
    <property type="match status" value="1"/>
</dbReference>
<evidence type="ECO:0000259" key="1">
    <source>
        <dbReference type="Pfam" id="PF03819"/>
    </source>
</evidence>
<evidence type="ECO:0000313" key="2">
    <source>
        <dbReference type="EMBL" id="PFB09858.1"/>
    </source>
</evidence>
<dbReference type="AlphaFoldDB" id="A0A9X6Z655"/>